<keyword evidence="4" id="KW-0808">Transferase</keyword>
<evidence type="ECO:0000256" key="6">
    <source>
        <dbReference type="ARBA" id="ARBA00022989"/>
    </source>
</evidence>
<organism evidence="10 11">
    <name type="scientific">Candidatus Roizmanbacteria bacterium RIFCSPHIGHO2_01_FULL_39_12c</name>
    <dbReference type="NCBI Taxonomy" id="1802031"/>
    <lineage>
        <taxon>Bacteria</taxon>
        <taxon>Candidatus Roizmaniibacteriota</taxon>
    </lineage>
</organism>
<feature type="transmembrane region" description="Helical" evidence="8">
    <location>
        <begin position="260"/>
        <end position="279"/>
    </location>
</feature>
<keyword evidence="7 8" id="KW-0472">Membrane</keyword>
<dbReference type="Proteomes" id="UP000177208">
    <property type="component" value="Unassembled WGS sequence"/>
</dbReference>
<dbReference type="PANTHER" id="PTHR33908">
    <property type="entry name" value="MANNOSYLTRANSFERASE YKCB-RELATED"/>
    <property type="match status" value="1"/>
</dbReference>
<dbReference type="InterPro" id="IPR038731">
    <property type="entry name" value="RgtA/B/C-like"/>
</dbReference>
<dbReference type="PANTHER" id="PTHR33908:SF11">
    <property type="entry name" value="MEMBRANE PROTEIN"/>
    <property type="match status" value="1"/>
</dbReference>
<comment type="subcellular location">
    <subcellularLocation>
        <location evidence="1">Cell membrane</location>
        <topology evidence="1">Multi-pass membrane protein</topology>
    </subcellularLocation>
</comment>
<protein>
    <recommendedName>
        <fullName evidence="9">Glycosyltransferase RgtA/B/C/D-like domain-containing protein</fullName>
    </recommendedName>
</protein>
<dbReference type="EMBL" id="MFZG01000005">
    <property type="protein sequence ID" value="OGK17522.1"/>
    <property type="molecule type" value="Genomic_DNA"/>
</dbReference>
<dbReference type="Pfam" id="PF13231">
    <property type="entry name" value="PMT_2"/>
    <property type="match status" value="1"/>
</dbReference>
<feature type="transmembrane region" description="Helical" evidence="8">
    <location>
        <begin position="171"/>
        <end position="197"/>
    </location>
</feature>
<feature type="transmembrane region" description="Helical" evidence="8">
    <location>
        <begin position="92"/>
        <end position="113"/>
    </location>
</feature>
<dbReference type="AlphaFoldDB" id="A0A1F7GG87"/>
<evidence type="ECO:0000256" key="5">
    <source>
        <dbReference type="ARBA" id="ARBA00022692"/>
    </source>
</evidence>
<sequence>MIVIPKIGSKINWELFFIILLFAVSFLYRIYGLSTHNPPFWVDEFSSANQGKILLKHGFSAFVNPEFVIEHYNVTTHLLIAATYRLFGVNELAARLPIVLIGSFVPIAVYLLAKFLFNQAVAISASLLTLFSYFEIVWSRQARGYIIVQFLLLLTLLFYLRIIGQKKSRPFLILLFSFSILSGILTHPFFYLVLLTLVLHFLITNLKRIPKLIKNPFFYLTALGLAVSASQIGLVKGLISQFKAGTFVSNNLWYYHSFLWREYGILTLLGILGYLIYFFRNRKTAILLLLYLAIHLLFVSFGFKPYVSRYLLPVFPLFLIGMSFSLWQLLSTLPSRHSRFRVIWLTLLTLFIVLSGHKFTGKPKKYYSLNHDFREIANIDYNLVYDIIKAKLPEDREKSVVIETWWDRARWYLDENFKNIKILRWNDAGYINGLPTRTECSVNSIGEKILKGTTVKLVLEKKDLEFYLKNYPVGFIFIDDSSLPNDVIEFAEKNFKKEQYLDHYPLDDNPYSIWPATLYSWGVE</sequence>
<evidence type="ECO:0000256" key="2">
    <source>
        <dbReference type="ARBA" id="ARBA00022475"/>
    </source>
</evidence>
<dbReference type="GO" id="GO:0016763">
    <property type="term" value="F:pentosyltransferase activity"/>
    <property type="evidence" value="ECO:0007669"/>
    <property type="project" value="TreeGrafter"/>
</dbReference>
<evidence type="ECO:0000256" key="8">
    <source>
        <dbReference type="SAM" id="Phobius"/>
    </source>
</evidence>
<comment type="caution">
    <text evidence="10">The sequence shown here is derived from an EMBL/GenBank/DDBJ whole genome shotgun (WGS) entry which is preliminary data.</text>
</comment>
<feature type="domain" description="Glycosyltransferase RgtA/B/C/D-like" evidence="9">
    <location>
        <begin position="78"/>
        <end position="226"/>
    </location>
</feature>
<name>A0A1F7GG87_9BACT</name>
<keyword evidence="3" id="KW-0328">Glycosyltransferase</keyword>
<evidence type="ECO:0000313" key="10">
    <source>
        <dbReference type="EMBL" id="OGK17522.1"/>
    </source>
</evidence>
<dbReference type="GO" id="GO:0009103">
    <property type="term" value="P:lipopolysaccharide biosynthetic process"/>
    <property type="evidence" value="ECO:0007669"/>
    <property type="project" value="UniProtKB-ARBA"/>
</dbReference>
<evidence type="ECO:0000256" key="3">
    <source>
        <dbReference type="ARBA" id="ARBA00022676"/>
    </source>
</evidence>
<evidence type="ECO:0000256" key="4">
    <source>
        <dbReference type="ARBA" id="ARBA00022679"/>
    </source>
</evidence>
<dbReference type="GO" id="GO:0005886">
    <property type="term" value="C:plasma membrane"/>
    <property type="evidence" value="ECO:0007669"/>
    <property type="project" value="UniProtKB-SubCell"/>
</dbReference>
<feature type="transmembrane region" description="Helical" evidence="8">
    <location>
        <begin position="144"/>
        <end position="164"/>
    </location>
</feature>
<evidence type="ECO:0000259" key="9">
    <source>
        <dbReference type="Pfam" id="PF13231"/>
    </source>
</evidence>
<feature type="transmembrane region" description="Helical" evidence="8">
    <location>
        <begin position="342"/>
        <end position="360"/>
    </location>
</feature>
<accession>A0A1F7GG87</accession>
<feature type="transmembrane region" description="Helical" evidence="8">
    <location>
        <begin position="310"/>
        <end position="330"/>
    </location>
</feature>
<feature type="transmembrane region" description="Helical" evidence="8">
    <location>
        <begin position="12"/>
        <end position="31"/>
    </location>
</feature>
<gene>
    <name evidence="10" type="ORF">A2774_00850</name>
</gene>
<evidence type="ECO:0000256" key="1">
    <source>
        <dbReference type="ARBA" id="ARBA00004651"/>
    </source>
</evidence>
<keyword evidence="5 8" id="KW-0812">Transmembrane</keyword>
<proteinExistence type="predicted"/>
<keyword evidence="6 8" id="KW-1133">Transmembrane helix</keyword>
<keyword evidence="2" id="KW-1003">Cell membrane</keyword>
<evidence type="ECO:0000256" key="7">
    <source>
        <dbReference type="ARBA" id="ARBA00023136"/>
    </source>
</evidence>
<feature type="transmembrane region" description="Helical" evidence="8">
    <location>
        <begin position="217"/>
        <end position="239"/>
    </location>
</feature>
<feature type="transmembrane region" description="Helical" evidence="8">
    <location>
        <begin position="285"/>
        <end position="303"/>
    </location>
</feature>
<dbReference type="InterPro" id="IPR050297">
    <property type="entry name" value="LipidA_mod_glycosyltrf_83"/>
</dbReference>
<feature type="transmembrane region" description="Helical" evidence="8">
    <location>
        <begin position="120"/>
        <end position="138"/>
    </location>
</feature>
<reference evidence="10 11" key="1">
    <citation type="journal article" date="2016" name="Nat. Commun.">
        <title>Thousands of microbial genomes shed light on interconnected biogeochemical processes in an aquifer system.</title>
        <authorList>
            <person name="Anantharaman K."/>
            <person name="Brown C.T."/>
            <person name="Hug L.A."/>
            <person name="Sharon I."/>
            <person name="Castelle C.J."/>
            <person name="Probst A.J."/>
            <person name="Thomas B.C."/>
            <person name="Singh A."/>
            <person name="Wilkins M.J."/>
            <person name="Karaoz U."/>
            <person name="Brodie E.L."/>
            <person name="Williams K.H."/>
            <person name="Hubbard S.S."/>
            <person name="Banfield J.F."/>
        </authorList>
    </citation>
    <scope>NUCLEOTIDE SEQUENCE [LARGE SCALE GENOMIC DNA]</scope>
</reference>
<evidence type="ECO:0000313" key="11">
    <source>
        <dbReference type="Proteomes" id="UP000177208"/>
    </source>
</evidence>